<evidence type="ECO:0000256" key="7">
    <source>
        <dbReference type="ARBA" id="ARBA00022895"/>
    </source>
</evidence>
<dbReference type="InterPro" id="IPR000719">
    <property type="entry name" value="Prot_kinase_dom"/>
</dbReference>
<reference evidence="13 14" key="1">
    <citation type="submission" date="2017-10" db="EMBL/GenBank/DDBJ databases">
        <title>Comparative genomics in systemic dimorphic fungi from Ajellomycetaceae.</title>
        <authorList>
            <person name="Munoz J.F."/>
            <person name="Mcewen J.G."/>
            <person name="Clay O.K."/>
            <person name="Cuomo C.A."/>
        </authorList>
    </citation>
    <scope>NUCLEOTIDE SEQUENCE [LARGE SCALE GENOMIC DNA]</scope>
    <source>
        <strain evidence="13 14">UAMH130</strain>
    </source>
</reference>
<name>A0A2B7WWR5_9EURO</name>
<evidence type="ECO:0000313" key="13">
    <source>
        <dbReference type="EMBL" id="PGH01023.1"/>
    </source>
</evidence>
<comment type="function">
    <text evidence="1">Component of the EKC/KEOPS complex that is required for the formation of a threonylcarbamoyl group on adenosine at position 37 (t(6)A37) in tRNAs that read codons beginning with adenine. The complex is probably involved in the transfer of the threonylcarbamoyl moiety of threonylcarbamoyl-AMP (TC-AMP) to the N6 group of A37. BUD32 has ATPase activity in the context of the EKC/KEOPS complex and likely plays a supporting role to the catalytic subunit KAE1. The EKC/KEOPS complex also promotes both telomere uncapping and telomere elongation. The complex is required for efficient recruitment of transcriptional coactivators.</text>
</comment>
<comment type="subunit">
    <text evidence="3">Component of the EKC/KEOPS complex composed of at least BUD32, CGI121, GON7, KAE1 and PCC1; the whole complex dimerizes.</text>
</comment>
<evidence type="ECO:0000256" key="2">
    <source>
        <dbReference type="ARBA" id="ARBA00004574"/>
    </source>
</evidence>
<keyword evidence="7" id="KW-0158">Chromosome</keyword>
<dbReference type="InterPro" id="IPR011009">
    <property type="entry name" value="Kinase-like_dom_sf"/>
</dbReference>
<dbReference type="Pfam" id="PF06293">
    <property type="entry name" value="Kdo"/>
    <property type="match status" value="1"/>
</dbReference>
<gene>
    <name evidence="13" type="ORF">GX51_05459</name>
</gene>
<evidence type="ECO:0000256" key="10">
    <source>
        <dbReference type="ARBA" id="ARBA00047899"/>
    </source>
</evidence>
<evidence type="ECO:0000256" key="5">
    <source>
        <dbReference type="ARBA" id="ARBA00013948"/>
    </source>
</evidence>
<dbReference type="GO" id="GO:0005524">
    <property type="term" value="F:ATP binding"/>
    <property type="evidence" value="ECO:0007669"/>
    <property type="project" value="InterPro"/>
</dbReference>
<evidence type="ECO:0000313" key="14">
    <source>
        <dbReference type="Proteomes" id="UP000224080"/>
    </source>
</evidence>
<comment type="catalytic activity">
    <reaction evidence="10">
        <text>L-threonyl-[protein] + ATP = O-phospho-L-threonyl-[protein] + ADP + H(+)</text>
        <dbReference type="Rhea" id="RHEA:46608"/>
        <dbReference type="Rhea" id="RHEA-COMP:11060"/>
        <dbReference type="Rhea" id="RHEA-COMP:11605"/>
        <dbReference type="ChEBI" id="CHEBI:15378"/>
        <dbReference type="ChEBI" id="CHEBI:30013"/>
        <dbReference type="ChEBI" id="CHEBI:30616"/>
        <dbReference type="ChEBI" id="CHEBI:61977"/>
        <dbReference type="ChEBI" id="CHEBI:456216"/>
        <dbReference type="EC" id="2.7.11.1"/>
    </reaction>
</comment>
<evidence type="ECO:0000256" key="3">
    <source>
        <dbReference type="ARBA" id="ARBA00011534"/>
    </source>
</evidence>
<evidence type="ECO:0000256" key="11">
    <source>
        <dbReference type="ARBA" id="ARBA00048679"/>
    </source>
</evidence>
<organism evidence="13 14">
    <name type="scientific">Blastomyces parvus</name>
    <dbReference type="NCBI Taxonomy" id="2060905"/>
    <lineage>
        <taxon>Eukaryota</taxon>
        <taxon>Fungi</taxon>
        <taxon>Dikarya</taxon>
        <taxon>Ascomycota</taxon>
        <taxon>Pezizomycotina</taxon>
        <taxon>Eurotiomycetes</taxon>
        <taxon>Eurotiomycetidae</taxon>
        <taxon>Onygenales</taxon>
        <taxon>Ajellomycetaceae</taxon>
        <taxon>Blastomyces</taxon>
    </lineage>
</organism>
<dbReference type="EMBL" id="PDNC01000077">
    <property type="protein sequence ID" value="PGH01023.1"/>
    <property type="molecule type" value="Genomic_DNA"/>
</dbReference>
<dbReference type="PROSITE" id="PS00109">
    <property type="entry name" value="PROTEIN_KINASE_TYR"/>
    <property type="match status" value="1"/>
</dbReference>
<protein>
    <recommendedName>
        <fullName evidence="6">EKC/KEOPS complex subunit BUD32</fullName>
        <ecNumber evidence="4">2.7.11.1</ecNumber>
    </recommendedName>
    <alternativeName>
        <fullName evidence="8 9">Atypical Serine/threonine protein kinase BUD32</fullName>
    </alternativeName>
    <alternativeName>
        <fullName evidence="5">EKC/KEOPS complex subunit bud32</fullName>
    </alternativeName>
</protein>
<evidence type="ECO:0000256" key="1">
    <source>
        <dbReference type="ARBA" id="ARBA00003747"/>
    </source>
</evidence>
<feature type="domain" description="Protein kinase" evidence="12">
    <location>
        <begin position="11"/>
        <end position="236"/>
    </location>
</feature>
<evidence type="ECO:0000256" key="6">
    <source>
        <dbReference type="ARBA" id="ARBA00019973"/>
    </source>
</evidence>
<dbReference type="GO" id="GO:0000781">
    <property type="term" value="C:chromosome, telomeric region"/>
    <property type="evidence" value="ECO:0007669"/>
    <property type="project" value="UniProtKB-SubCell"/>
</dbReference>
<evidence type="ECO:0000259" key="12">
    <source>
        <dbReference type="PROSITE" id="PS50011"/>
    </source>
</evidence>
<accession>A0A2B7WWR5</accession>
<evidence type="ECO:0000256" key="8">
    <source>
        <dbReference type="ARBA" id="ARBA00030980"/>
    </source>
</evidence>
<dbReference type="InterPro" id="IPR008266">
    <property type="entry name" value="Tyr_kinase_AS"/>
</dbReference>
<dbReference type="STRING" id="2060905.A0A2B7WWR5"/>
<comment type="caution">
    <text evidence="13">The sequence shown here is derived from an EMBL/GenBank/DDBJ whole genome shotgun (WGS) entry which is preliminary data.</text>
</comment>
<evidence type="ECO:0000256" key="4">
    <source>
        <dbReference type="ARBA" id="ARBA00012513"/>
    </source>
</evidence>
<comment type="subcellular location">
    <subcellularLocation>
        <location evidence="2">Chromosome</location>
        <location evidence="2">Telomere</location>
    </subcellularLocation>
</comment>
<dbReference type="OrthoDB" id="4185642at2759"/>
<dbReference type="Gene3D" id="1.10.510.10">
    <property type="entry name" value="Transferase(Phosphotransferase) domain 1"/>
    <property type="match status" value="1"/>
</dbReference>
<sequence>MELDNVTPDEIDIGEQLFASEFSEVFLIVVRGQPVHYESEKTINQLIFKWQHHGQGPPLPYDPQDRELNIHALESTAYRRLKARGVCDKGIVPQFLGTMDKFDVKLCQPHLRHFLEDEYPPSALFLEYIANMEMIDLDNYTEVRMNNLLLGIHEIHQAGVRHSDIRPRNMLIIKDDPNRVVWIDFNRANTYDEHNMTAKQKTLIAEEQESMQGFKMLMDEDVRNGKLDKAYIFYCT</sequence>
<dbReference type="SUPFAM" id="SSF56112">
    <property type="entry name" value="Protein kinase-like (PK-like)"/>
    <property type="match status" value="1"/>
</dbReference>
<dbReference type="PROSITE" id="PS50011">
    <property type="entry name" value="PROTEIN_KINASE_DOM"/>
    <property type="match status" value="1"/>
</dbReference>
<keyword evidence="14" id="KW-1185">Reference proteome</keyword>
<dbReference type="GO" id="GO:0004674">
    <property type="term" value="F:protein serine/threonine kinase activity"/>
    <property type="evidence" value="ECO:0007669"/>
    <property type="project" value="UniProtKB-EC"/>
</dbReference>
<proteinExistence type="predicted"/>
<dbReference type="AlphaFoldDB" id="A0A2B7WWR5"/>
<dbReference type="EC" id="2.7.11.1" evidence="4"/>
<evidence type="ECO:0000256" key="9">
    <source>
        <dbReference type="ARBA" id="ARBA00033194"/>
    </source>
</evidence>
<dbReference type="Proteomes" id="UP000224080">
    <property type="component" value="Unassembled WGS sequence"/>
</dbReference>
<comment type="catalytic activity">
    <reaction evidence="11">
        <text>L-seryl-[protein] + ATP = O-phospho-L-seryl-[protein] + ADP + H(+)</text>
        <dbReference type="Rhea" id="RHEA:17989"/>
        <dbReference type="Rhea" id="RHEA-COMP:9863"/>
        <dbReference type="Rhea" id="RHEA-COMP:11604"/>
        <dbReference type="ChEBI" id="CHEBI:15378"/>
        <dbReference type="ChEBI" id="CHEBI:29999"/>
        <dbReference type="ChEBI" id="CHEBI:30616"/>
        <dbReference type="ChEBI" id="CHEBI:83421"/>
        <dbReference type="ChEBI" id="CHEBI:456216"/>
        <dbReference type="EC" id="2.7.11.1"/>
    </reaction>
</comment>
<keyword evidence="7" id="KW-0779">Telomere</keyword>